<organism evidence="2 3">
    <name type="scientific">Laetiporus sulphureus 93-53</name>
    <dbReference type="NCBI Taxonomy" id="1314785"/>
    <lineage>
        <taxon>Eukaryota</taxon>
        <taxon>Fungi</taxon>
        <taxon>Dikarya</taxon>
        <taxon>Basidiomycota</taxon>
        <taxon>Agaricomycotina</taxon>
        <taxon>Agaricomycetes</taxon>
        <taxon>Polyporales</taxon>
        <taxon>Laetiporus</taxon>
    </lineage>
</organism>
<dbReference type="EMBL" id="KV427646">
    <property type="protein sequence ID" value="KZT03174.1"/>
    <property type="molecule type" value="Genomic_DNA"/>
</dbReference>
<dbReference type="GeneID" id="63821889"/>
<dbReference type="OrthoDB" id="3259063at2759"/>
<keyword evidence="3" id="KW-1185">Reference proteome</keyword>
<dbReference type="AlphaFoldDB" id="A0A165CPC3"/>
<dbReference type="RefSeq" id="XP_040760914.1">
    <property type="nucleotide sequence ID" value="XM_040904859.1"/>
</dbReference>
<accession>A0A165CPC3</accession>
<feature type="region of interest" description="Disordered" evidence="1">
    <location>
        <begin position="103"/>
        <end position="138"/>
    </location>
</feature>
<feature type="compositionally biased region" description="Polar residues" evidence="1">
    <location>
        <begin position="103"/>
        <end position="116"/>
    </location>
</feature>
<evidence type="ECO:0000256" key="1">
    <source>
        <dbReference type="SAM" id="MobiDB-lite"/>
    </source>
</evidence>
<proteinExistence type="predicted"/>
<sequence>MPGTSELASTAEAVPPLADPSAALAWTQRLSMSLNAIAGQISAASQALAAVEVPASLGGNQNGDLASFSDTARAISDLTARLDAIERTQERLADQLDAVQEQIQRANGKESTSNDISAVEEESRESGSAQPEERGLAGAMKDLQKKVDGTLETIRLDQAWLYARLRNTAIANNKGQIKPLVMANGKTPPNFPGTKGEFEHLTKERYEHILKSYNQPIKGDTAAKREACREFLGLPPPS</sequence>
<reference evidence="2 3" key="1">
    <citation type="journal article" date="2016" name="Mol. Biol. Evol.">
        <title>Comparative Genomics of Early-Diverging Mushroom-Forming Fungi Provides Insights into the Origins of Lignocellulose Decay Capabilities.</title>
        <authorList>
            <person name="Nagy L.G."/>
            <person name="Riley R."/>
            <person name="Tritt A."/>
            <person name="Adam C."/>
            <person name="Daum C."/>
            <person name="Floudas D."/>
            <person name="Sun H."/>
            <person name="Yadav J.S."/>
            <person name="Pangilinan J."/>
            <person name="Larsson K.H."/>
            <person name="Matsuura K."/>
            <person name="Barry K."/>
            <person name="Labutti K."/>
            <person name="Kuo R."/>
            <person name="Ohm R.A."/>
            <person name="Bhattacharya S.S."/>
            <person name="Shirouzu T."/>
            <person name="Yoshinaga Y."/>
            <person name="Martin F.M."/>
            <person name="Grigoriev I.V."/>
            <person name="Hibbett D.S."/>
        </authorList>
    </citation>
    <scope>NUCLEOTIDE SEQUENCE [LARGE SCALE GENOMIC DNA]</scope>
    <source>
        <strain evidence="2 3">93-53</strain>
    </source>
</reference>
<gene>
    <name evidence="2" type="ORF">LAESUDRAFT_660239</name>
</gene>
<dbReference type="Proteomes" id="UP000076871">
    <property type="component" value="Unassembled WGS sequence"/>
</dbReference>
<name>A0A165CPC3_9APHY</name>
<dbReference type="InParanoid" id="A0A165CPC3"/>
<evidence type="ECO:0000313" key="2">
    <source>
        <dbReference type="EMBL" id="KZT03174.1"/>
    </source>
</evidence>
<dbReference type="STRING" id="1314785.A0A165CPC3"/>
<protein>
    <submittedName>
        <fullName evidence="2">Uncharacterized protein</fullName>
    </submittedName>
</protein>
<evidence type="ECO:0000313" key="3">
    <source>
        <dbReference type="Proteomes" id="UP000076871"/>
    </source>
</evidence>